<dbReference type="OrthoDB" id="9805696at2"/>
<gene>
    <name evidence="10" type="primary">dbpA</name>
    <name evidence="10" type="ORF">TM5383_02950</name>
</gene>
<dbReference type="AlphaFoldDB" id="A0A0P1GSW2"/>
<dbReference type="EC" id="3.6.4.13" evidence="10"/>
<dbReference type="Pfam" id="PF00271">
    <property type="entry name" value="Helicase_C"/>
    <property type="match status" value="1"/>
</dbReference>
<dbReference type="Gene3D" id="3.30.70.330">
    <property type="match status" value="1"/>
</dbReference>
<evidence type="ECO:0000259" key="8">
    <source>
        <dbReference type="PROSITE" id="PS51192"/>
    </source>
</evidence>
<dbReference type="Gene3D" id="3.40.50.300">
    <property type="entry name" value="P-loop containing nucleotide triphosphate hydrolases"/>
    <property type="match status" value="2"/>
</dbReference>
<reference evidence="10 11" key="1">
    <citation type="submission" date="2015-09" db="EMBL/GenBank/DDBJ databases">
        <authorList>
            <consortium name="Swine Surveillance"/>
        </authorList>
    </citation>
    <scope>NUCLEOTIDE SEQUENCE [LARGE SCALE GENOMIC DNA]</scope>
    <source>
        <strain evidence="10 11">CECT 8383</strain>
    </source>
</reference>
<dbReference type="InterPro" id="IPR005580">
    <property type="entry name" value="DbpA/CsdA_RNA-bd_dom"/>
</dbReference>
<sequence length="759" mass="84370">MTLPSDLHPALARALTARGYETLTQVQQEMTVAERATKDMLVSAQTGSGKTVGFGVAMAPTLLEDGDELPPAGAPLALIIAPTRELALQVRREFEWLYRECNARMGSCVGGMDMRTERRTLERGTHIVVGTPGRLRDHIERGSIDLSQIRAVVLDEADEMLDMGFAEDLELILSSAPEDRRTLMFSATVPKGIERLAKNFLKDDAERVRTISNTPQHADITYKGFSVMPHHVDAAVINTLRLHEAENAIVFCNTRVMVARLTARLSNRGFQVVALSGELTQQERTNALQAMRDGRARVCVATDVAARGIDLPKLDLVVHAELPSNSETLLHRSGRTGRAGRKGVSVLIAPPKVRKKAERLLGWAKLSAEWGDAPSAEAVRAADRDRMLTDPVWYVAEEARHEDVALLTDKFSAEQLAQAYLALHEERHSAPEELENATMGKDRKREPRVELGPSGWVSLSVGRKERAEARWLLPMLLRSGDLTKDEIGAIRVARDLTYVELGEKARARFLDKIGDGGEMEKGVRVAAVDELPDLPKPEPRKRFDDDRKPHRKGPRRDDDRGDRGGDRGGERRERKPREDRDGWGKGKNPKQMAKDWEDRRDDEGKRDKPKYDKPKFDKPKSDKPRFEKPKRDPEVHDHAKKPFRKADGDGDRKPRHKKGGYEGKPDHKGERKFDGKPGGKGPKGDFKGKRDFRDGPREERKGDFKGKGKPGGKSFGKPGGKFEGKPSGKPGGKPAGKFGGKPKSSGPSRGPDAMPRRKK</sequence>
<dbReference type="PANTHER" id="PTHR47959">
    <property type="entry name" value="ATP-DEPENDENT RNA HELICASE RHLE-RELATED"/>
    <property type="match status" value="1"/>
</dbReference>
<feature type="domain" description="Helicase ATP-binding" evidence="8">
    <location>
        <begin position="31"/>
        <end position="207"/>
    </location>
</feature>
<evidence type="ECO:0000256" key="4">
    <source>
        <dbReference type="ARBA" id="ARBA00022840"/>
    </source>
</evidence>
<evidence type="ECO:0000256" key="7">
    <source>
        <dbReference type="SAM" id="MobiDB-lite"/>
    </source>
</evidence>
<dbReference type="CDD" id="cd12252">
    <property type="entry name" value="RRM_DbpA"/>
    <property type="match status" value="1"/>
</dbReference>
<feature type="compositionally biased region" description="Gly residues" evidence="7">
    <location>
        <begin position="729"/>
        <end position="739"/>
    </location>
</feature>
<feature type="domain" description="Helicase C-terminal" evidence="9">
    <location>
        <begin position="231"/>
        <end position="387"/>
    </location>
</feature>
<evidence type="ECO:0000256" key="2">
    <source>
        <dbReference type="ARBA" id="ARBA00022801"/>
    </source>
</evidence>
<protein>
    <submittedName>
        <fullName evidence="10">ATP-dependent RNA helicase DbpA</fullName>
        <ecNumber evidence="10">3.6.4.13</ecNumber>
    </submittedName>
</protein>
<evidence type="ECO:0000313" key="10">
    <source>
        <dbReference type="EMBL" id="CUH85716.1"/>
    </source>
</evidence>
<keyword evidence="1 6" id="KW-0547">Nucleotide-binding</keyword>
<dbReference type="InterPro" id="IPR011545">
    <property type="entry name" value="DEAD/DEAH_box_helicase_dom"/>
</dbReference>
<dbReference type="Proteomes" id="UP000051681">
    <property type="component" value="Unassembled WGS sequence"/>
</dbReference>
<keyword evidence="11" id="KW-1185">Reference proteome</keyword>
<dbReference type="EMBL" id="CYSF01000017">
    <property type="protein sequence ID" value="CUH85716.1"/>
    <property type="molecule type" value="Genomic_DNA"/>
</dbReference>
<dbReference type="SUPFAM" id="SSF52540">
    <property type="entry name" value="P-loop containing nucleoside triphosphate hydrolases"/>
    <property type="match status" value="1"/>
</dbReference>
<comment type="similarity">
    <text evidence="5 6">Belongs to the DEAD box helicase family.</text>
</comment>
<dbReference type="InterPro" id="IPR001650">
    <property type="entry name" value="Helicase_C-like"/>
</dbReference>
<feature type="compositionally biased region" description="Low complexity" evidence="7">
    <location>
        <begin position="741"/>
        <end position="751"/>
    </location>
</feature>
<dbReference type="SMART" id="SM00490">
    <property type="entry name" value="HELICc"/>
    <property type="match status" value="1"/>
</dbReference>
<organism evidence="10 11">
    <name type="scientific">Thalassovita mediterranea</name>
    <dbReference type="NCBI Taxonomy" id="340021"/>
    <lineage>
        <taxon>Bacteria</taxon>
        <taxon>Pseudomonadati</taxon>
        <taxon>Pseudomonadota</taxon>
        <taxon>Alphaproteobacteria</taxon>
        <taxon>Rhodobacterales</taxon>
        <taxon>Roseobacteraceae</taxon>
        <taxon>Thalassovita</taxon>
    </lineage>
</organism>
<keyword evidence="2 6" id="KW-0378">Hydrolase</keyword>
<dbReference type="CDD" id="cd18787">
    <property type="entry name" value="SF2_C_DEAD"/>
    <property type="match status" value="1"/>
</dbReference>
<dbReference type="InterPro" id="IPR012677">
    <property type="entry name" value="Nucleotide-bd_a/b_plait_sf"/>
</dbReference>
<dbReference type="SMART" id="SM00487">
    <property type="entry name" value="DEXDc"/>
    <property type="match status" value="1"/>
</dbReference>
<feature type="compositionally biased region" description="Basic and acidic residues" evidence="7">
    <location>
        <begin position="555"/>
        <end position="584"/>
    </location>
</feature>
<dbReference type="PROSITE" id="PS00039">
    <property type="entry name" value="DEAD_ATP_HELICASE"/>
    <property type="match status" value="1"/>
</dbReference>
<feature type="region of interest" description="Disordered" evidence="7">
    <location>
        <begin position="526"/>
        <end position="759"/>
    </location>
</feature>
<feature type="compositionally biased region" description="Basic and acidic residues" evidence="7">
    <location>
        <begin position="592"/>
        <end position="637"/>
    </location>
</feature>
<feature type="compositionally biased region" description="Basic and acidic residues" evidence="7">
    <location>
        <begin position="659"/>
        <end position="706"/>
    </location>
</feature>
<dbReference type="InterPro" id="IPR014001">
    <property type="entry name" value="Helicase_ATP-bd"/>
</dbReference>
<name>A0A0P1GSW2_9RHOB</name>
<dbReference type="RefSeq" id="WP_058319772.1">
    <property type="nucleotide sequence ID" value="NZ_CYSF01000017.1"/>
</dbReference>
<dbReference type="GO" id="GO:0005524">
    <property type="term" value="F:ATP binding"/>
    <property type="evidence" value="ECO:0007669"/>
    <property type="project" value="UniProtKB-KW"/>
</dbReference>
<evidence type="ECO:0000313" key="11">
    <source>
        <dbReference type="Proteomes" id="UP000051681"/>
    </source>
</evidence>
<dbReference type="GO" id="GO:0003724">
    <property type="term" value="F:RNA helicase activity"/>
    <property type="evidence" value="ECO:0007669"/>
    <property type="project" value="UniProtKB-EC"/>
</dbReference>
<dbReference type="Pfam" id="PF00270">
    <property type="entry name" value="DEAD"/>
    <property type="match status" value="1"/>
</dbReference>
<dbReference type="PANTHER" id="PTHR47959:SF1">
    <property type="entry name" value="ATP-DEPENDENT RNA HELICASE DBPA"/>
    <property type="match status" value="1"/>
</dbReference>
<keyword evidence="4 6" id="KW-0067">ATP-binding</keyword>
<dbReference type="InterPro" id="IPR050079">
    <property type="entry name" value="DEAD_box_RNA_helicase"/>
</dbReference>
<dbReference type="PROSITE" id="PS51194">
    <property type="entry name" value="HELICASE_CTER"/>
    <property type="match status" value="1"/>
</dbReference>
<evidence type="ECO:0000256" key="1">
    <source>
        <dbReference type="ARBA" id="ARBA00022741"/>
    </source>
</evidence>
<accession>A0A0P1GSW2</accession>
<feature type="compositionally biased region" description="Gly residues" evidence="7">
    <location>
        <begin position="709"/>
        <end position="719"/>
    </location>
</feature>
<dbReference type="GO" id="GO:0003676">
    <property type="term" value="F:nucleic acid binding"/>
    <property type="evidence" value="ECO:0007669"/>
    <property type="project" value="InterPro"/>
</dbReference>
<evidence type="ECO:0000256" key="6">
    <source>
        <dbReference type="RuleBase" id="RU000492"/>
    </source>
</evidence>
<evidence type="ECO:0000256" key="3">
    <source>
        <dbReference type="ARBA" id="ARBA00022806"/>
    </source>
</evidence>
<evidence type="ECO:0000259" key="9">
    <source>
        <dbReference type="PROSITE" id="PS51194"/>
    </source>
</evidence>
<feature type="compositionally biased region" description="Basic and acidic residues" evidence="7">
    <location>
        <begin position="533"/>
        <end position="548"/>
    </location>
</feature>
<dbReference type="CDD" id="cd00268">
    <property type="entry name" value="DEADc"/>
    <property type="match status" value="1"/>
</dbReference>
<dbReference type="GO" id="GO:0016787">
    <property type="term" value="F:hydrolase activity"/>
    <property type="evidence" value="ECO:0007669"/>
    <property type="project" value="UniProtKB-KW"/>
</dbReference>
<dbReference type="InterPro" id="IPR027417">
    <property type="entry name" value="P-loop_NTPase"/>
</dbReference>
<dbReference type="GO" id="GO:0005829">
    <property type="term" value="C:cytosol"/>
    <property type="evidence" value="ECO:0007669"/>
    <property type="project" value="TreeGrafter"/>
</dbReference>
<evidence type="ECO:0000256" key="5">
    <source>
        <dbReference type="ARBA" id="ARBA00038437"/>
    </source>
</evidence>
<dbReference type="STRING" id="340021.TM5383_02950"/>
<dbReference type="PROSITE" id="PS51192">
    <property type="entry name" value="HELICASE_ATP_BIND_1"/>
    <property type="match status" value="1"/>
</dbReference>
<dbReference type="Pfam" id="PF03880">
    <property type="entry name" value="DbpA"/>
    <property type="match status" value="1"/>
</dbReference>
<proteinExistence type="inferred from homology"/>
<dbReference type="InterPro" id="IPR000629">
    <property type="entry name" value="RNA-helicase_DEAD-box_CS"/>
</dbReference>
<keyword evidence="3 6" id="KW-0347">Helicase</keyword>
<dbReference type="InterPro" id="IPR044742">
    <property type="entry name" value="DEAD/DEAH_RhlB"/>
</dbReference>